<keyword evidence="3" id="KW-1185">Reference proteome</keyword>
<protein>
    <submittedName>
        <fullName evidence="2">Uncharacterized protein</fullName>
    </submittedName>
</protein>
<evidence type="ECO:0000313" key="3">
    <source>
        <dbReference type="Proteomes" id="UP001381693"/>
    </source>
</evidence>
<evidence type="ECO:0000256" key="1">
    <source>
        <dbReference type="SAM" id="MobiDB-lite"/>
    </source>
</evidence>
<organism evidence="2 3">
    <name type="scientific">Halocaridina rubra</name>
    <name type="common">Hawaiian red shrimp</name>
    <dbReference type="NCBI Taxonomy" id="373956"/>
    <lineage>
        <taxon>Eukaryota</taxon>
        <taxon>Metazoa</taxon>
        <taxon>Ecdysozoa</taxon>
        <taxon>Arthropoda</taxon>
        <taxon>Crustacea</taxon>
        <taxon>Multicrustacea</taxon>
        <taxon>Malacostraca</taxon>
        <taxon>Eumalacostraca</taxon>
        <taxon>Eucarida</taxon>
        <taxon>Decapoda</taxon>
        <taxon>Pleocyemata</taxon>
        <taxon>Caridea</taxon>
        <taxon>Atyoidea</taxon>
        <taxon>Atyidae</taxon>
        <taxon>Halocaridina</taxon>
    </lineage>
</organism>
<sequence>MMKNLPVKRWDKIELGKRRGKRPQSGKVRELSQYGKRPQSGKVRELSQYGKRPQSGKVRELSQYGKRPQSGKVRELSHQNSIHWGDKSQPNSVPVSNMDEWRVSIKNDKRPYIRAKTNH</sequence>
<proteinExistence type="predicted"/>
<dbReference type="EMBL" id="JAXCGZ010007868">
    <property type="protein sequence ID" value="KAK7078370.1"/>
    <property type="molecule type" value="Genomic_DNA"/>
</dbReference>
<evidence type="ECO:0000313" key="2">
    <source>
        <dbReference type="EMBL" id="KAK7078370.1"/>
    </source>
</evidence>
<accession>A0AAN9AAS6</accession>
<reference evidence="2 3" key="1">
    <citation type="submission" date="2023-11" db="EMBL/GenBank/DDBJ databases">
        <title>Halocaridina rubra genome assembly.</title>
        <authorList>
            <person name="Smith C."/>
        </authorList>
    </citation>
    <scope>NUCLEOTIDE SEQUENCE [LARGE SCALE GENOMIC DNA]</scope>
    <source>
        <strain evidence="2">EP-1</strain>
        <tissue evidence="2">Whole</tissue>
    </source>
</reference>
<dbReference type="AlphaFoldDB" id="A0AAN9AAS6"/>
<feature type="region of interest" description="Disordered" evidence="1">
    <location>
        <begin position="1"/>
        <end position="119"/>
    </location>
</feature>
<dbReference type="Proteomes" id="UP001381693">
    <property type="component" value="Unassembled WGS sequence"/>
</dbReference>
<feature type="compositionally biased region" description="Basic and acidic residues" evidence="1">
    <location>
        <begin position="99"/>
        <end position="111"/>
    </location>
</feature>
<feature type="compositionally biased region" description="Basic and acidic residues" evidence="1">
    <location>
        <begin position="8"/>
        <end position="17"/>
    </location>
</feature>
<gene>
    <name evidence="2" type="ORF">SK128_019194</name>
</gene>
<feature type="compositionally biased region" description="Polar residues" evidence="1">
    <location>
        <begin position="78"/>
        <end position="95"/>
    </location>
</feature>
<name>A0AAN9AAS6_HALRR</name>
<comment type="caution">
    <text evidence="2">The sequence shown here is derived from an EMBL/GenBank/DDBJ whole genome shotgun (WGS) entry which is preliminary data.</text>
</comment>